<dbReference type="EMBL" id="CP003005">
    <property type="protein sequence ID" value="AEO59051.1"/>
    <property type="molecule type" value="Genomic_DNA"/>
</dbReference>
<dbReference type="InterPro" id="IPR036864">
    <property type="entry name" value="Zn2-C6_fun-type_DNA-bd_sf"/>
</dbReference>
<gene>
    <name evidence="3" type="ORF">MYCTH_2306976</name>
</gene>
<dbReference type="STRING" id="573729.G2QF22"/>
<evidence type="ECO:0000259" key="2">
    <source>
        <dbReference type="PROSITE" id="PS50048"/>
    </source>
</evidence>
<dbReference type="Gene3D" id="4.10.240.10">
    <property type="entry name" value="Zn(2)-C6 fungal-type DNA-binding domain"/>
    <property type="match status" value="1"/>
</dbReference>
<dbReference type="CDD" id="cd00067">
    <property type="entry name" value="GAL4"/>
    <property type="match status" value="1"/>
</dbReference>
<evidence type="ECO:0000313" key="3">
    <source>
        <dbReference type="EMBL" id="AEO59051.1"/>
    </source>
</evidence>
<dbReference type="PANTHER" id="PTHR47657">
    <property type="entry name" value="STEROL REGULATORY ELEMENT-BINDING PROTEIN ECM22"/>
    <property type="match status" value="1"/>
</dbReference>
<dbReference type="InterPro" id="IPR001138">
    <property type="entry name" value="Zn2Cys6_DnaBD"/>
</dbReference>
<dbReference type="OMA" id="PIARFWS"/>
<dbReference type="VEuPathDB" id="FungiDB:MYCTH_2306976"/>
<dbReference type="KEGG" id="mtm:MYCTH_2306976"/>
<keyword evidence="4" id="KW-1185">Reference proteome</keyword>
<dbReference type="Proteomes" id="UP000007322">
    <property type="component" value="Chromosome 4"/>
</dbReference>
<evidence type="ECO:0000256" key="1">
    <source>
        <dbReference type="ARBA" id="ARBA00023242"/>
    </source>
</evidence>
<dbReference type="GeneID" id="11514083"/>
<dbReference type="GO" id="GO:0008270">
    <property type="term" value="F:zinc ion binding"/>
    <property type="evidence" value="ECO:0007669"/>
    <property type="project" value="InterPro"/>
</dbReference>
<protein>
    <recommendedName>
        <fullName evidence="2">Zn(2)-C6 fungal-type domain-containing protein</fullName>
    </recommendedName>
</protein>
<dbReference type="OrthoDB" id="416217at2759"/>
<evidence type="ECO:0000313" key="4">
    <source>
        <dbReference type="Proteomes" id="UP000007322"/>
    </source>
</evidence>
<dbReference type="GO" id="GO:0000981">
    <property type="term" value="F:DNA-binding transcription factor activity, RNA polymerase II-specific"/>
    <property type="evidence" value="ECO:0007669"/>
    <property type="project" value="InterPro"/>
</dbReference>
<dbReference type="eggNOG" id="ENOG502SIKI">
    <property type="taxonomic scope" value="Eukaryota"/>
</dbReference>
<feature type="domain" description="Zn(2)-C6 fungal-type" evidence="2">
    <location>
        <begin position="22"/>
        <end position="51"/>
    </location>
</feature>
<dbReference type="RefSeq" id="XP_003664296.1">
    <property type="nucleotide sequence ID" value="XM_003664248.1"/>
</dbReference>
<dbReference type="HOGENOM" id="CLU_024934_1_0_1"/>
<sequence>MGTASSPSTRRSIRPHRKSRARCGFCKRRKVKCNEEKPCSNCVSFGLPCDLVPDGARVERCAAPTTRRGRGRPRKVWAPDCSRSCSTSAAASPDTAPTSPVPVDAPPSAHINLDNAELLLHFVTETAETFCGAENRELYRFWTRNAAQIGLGHPFVLHLIFAAAAFHLAYLVGQRDEQGSENADDDEDVDVSTNAQLPRRNSAVYLSLARQHFTAGLSGFSAQISHPGPNNCGALYLGAILTSYCTFAAGPTSRSDLLVCAVSDDDTCDSALSSPPSASSWMPFVHGVRLMREGFSPDVLFAGLMGPFKPGRPMTPLKQPVCLRDGFPRLDWEAALDDLRSYVAAGPAAADLAAPSRECCLQALDNLIGIYAATYGRRGSSGGEITYDGPPENQFVFGWLYRMRPEFVACVRRREPCALLVLAHYAVLLNRDAVRDGWYIEGWRQHIVERVAELLETDGECRERLRWPTEQVLPRGERRERCGAG</sequence>
<dbReference type="PROSITE" id="PS50048">
    <property type="entry name" value="ZN2_CY6_FUNGAL_2"/>
    <property type="match status" value="1"/>
</dbReference>
<dbReference type="SUPFAM" id="SSF57701">
    <property type="entry name" value="Zn2/Cys6 DNA-binding domain"/>
    <property type="match status" value="1"/>
</dbReference>
<dbReference type="InParanoid" id="G2QF22"/>
<reference evidence="3 4" key="1">
    <citation type="journal article" date="2011" name="Nat. Biotechnol.">
        <title>Comparative genomic analysis of the thermophilic biomass-degrading fungi Myceliophthora thermophila and Thielavia terrestris.</title>
        <authorList>
            <person name="Berka R.M."/>
            <person name="Grigoriev I.V."/>
            <person name="Otillar R."/>
            <person name="Salamov A."/>
            <person name="Grimwood J."/>
            <person name="Reid I."/>
            <person name="Ishmael N."/>
            <person name="John T."/>
            <person name="Darmond C."/>
            <person name="Moisan M.-C."/>
            <person name="Henrissat B."/>
            <person name="Coutinho P.M."/>
            <person name="Lombard V."/>
            <person name="Natvig D.O."/>
            <person name="Lindquist E."/>
            <person name="Schmutz J."/>
            <person name="Lucas S."/>
            <person name="Harris P."/>
            <person name="Powlowski J."/>
            <person name="Bellemare A."/>
            <person name="Taylor D."/>
            <person name="Butler G."/>
            <person name="de Vries R.P."/>
            <person name="Allijn I.E."/>
            <person name="van den Brink J."/>
            <person name="Ushinsky S."/>
            <person name="Storms R."/>
            <person name="Powell A.J."/>
            <person name="Paulsen I.T."/>
            <person name="Elbourne L.D.H."/>
            <person name="Baker S.E."/>
            <person name="Magnuson J."/>
            <person name="LaBoissiere S."/>
            <person name="Clutterbuck A.J."/>
            <person name="Martinez D."/>
            <person name="Wogulis M."/>
            <person name="de Leon A.L."/>
            <person name="Rey M.W."/>
            <person name="Tsang A."/>
        </authorList>
    </citation>
    <scope>NUCLEOTIDE SEQUENCE [LARGE SCALE GENOMIC DNA]</scope>
    <source>
        <strain evidence="4">ATCC 42464 / BCRC 31852 / DSM 1799</strain>
    </source>
</reference>
<dbReference type="Pfam" id="PF00172">
    <property type="entry name" value="Zn_clus"/>
    <property type="match status" value="1"/>
</dbReference>
<dbReference type="InterPro" id="IPR052400">
    <property type="entry name" value="Zn2-C6_fungal_TF"/>
</dbReference>
<accession>G2QF22</accession>
<keyword evidence="1" id="KW-0539">Nucleus</keyword>
<dbReference type="AlphaFoldDB" id="G2QF22"/>
<organism evidence="3 4">
    <name type="scientific">Thermothelomyces thermophilus (strain ATCC 42464 / BCRC 31852 / DSM 1799)</name>
    <name type="common">Sporotrichum thermophile</name>
    <dbReference type="NCBI Taxonomy" id="573729"/>
    <lineage>
        <taxon>Eukaryota</taxon>
        <taxon>Fungi</taxon>
        <taxon>Dikarya</taxon>
        <taxon>Ascomycota</taxon>
        <taxon>Pezizomycotina</taxon>
        <taxon>Sordariomycetes</taxon>
        <taxon>Sordariomycetidae</taxon>
        <taxon>Sordariales</taxon>
        <taxon>Chaetomiaceae</taxon>
        <taxon>Thermothelomyces</taxon>
    </lineage>
</organism>
<dbReference type="SMART" id="SM00066">
    <property type="entry name" value="GAL4"/>
    <property type="match status" value="1"/>
</dbReference>
<name>G2QF22_THET4</name>
<proteinExistence type="predicted"/>
<dbReference type="PANTHER" id="PTHR47657:SF13">
    <property type="entry name" value="ZN(2)-C6 FUNGAL-TYPE DOMAIN-CONTAINING PROTEIN-RELATED"/>
    <property type="match status" value="1"/>
</dbReference>